<evidence type="ECO:0000256" key="16">
    <source>
        <dbReference type="RuleBase" id="RU003762"/>
    </source>
</evidence>
<evidence type="ECO:0000256" key="15">
    <source>
        <dbReference type="PROSITE-ProRule" id="PRU00803"/>
    </source>
</evidence>
<keyword evidence="4" id="KW-0479">Metal-binding</keyword>
<proteinExistence type="inferred from homology"/>
<dbReference type="GO" id="GO:0005178">
    <property type="term" value="F:integrin binding"/>
    <property type="evidence" value="ECO:0007669"/>
    <property type="project" value="TreeGrafter"/>
</dbReference>
<keyword evidence="3 16" id="KW-0812">Transmembrane</keyword>
<dbReference type="InterPro" id="IPR048285">
    <property type="entry name" value="Integrin_alpha_Ig-like_2"/>
</dbReference>
<evidence type="ECO:0000256" key="8">
    <source>
        <dbReference type="ARBA" id="ARBA00022889"/>
    </source>
</evidence>
<feature type="compositionally biased region" description="Pro residues" evidence="17">
    <location>
        <begin position="9"/>
        <end position="18"/>
    </location>
</feature>
<dbReference type="Proteomes" id="UP000694387">
    <property type="component" value="Chromosome 13"/>
</dbReference>
<dbReference type="Pfam" id="PF20806">
    <property type="entry name" value="Integrin_A_Ig_3"/>
    <property type="match status" value="1"/>
</dbReference>
<feature type="domain" description="Integrin alpha first immunoglubulin-like" evidence="18">
    <location>
        <begin position="634"/>
        <end position="785"/>
    </location>
</feature>
<dbReference type="GO" id="GO:0007160">
    <property type="term" value="P:cell-matrix adhesion"/>
    <property type="evidence" value="ECO:0007669"/>
    <property type="project" value="Ensembl"/>
</dbReference>
<keyword evidence="9 16" id="KW-1133">Transmembrane helix</keyword>
<evidence type="ECO:0000256" key="13">
    <source>
        <dbReference type="ARBA" id="ARBA00023170"/>
    </source>
</evidence>
<feature type="repeat" description="FG-GAP" evidence="15">
    <location>
        <begin position="527"/>
        <end position="585"/>
    </location>
</feature>
<dbReference type="Pfam" id="PF00357">
    <property type="entry name" value="Integrin_alpha"/>
    <property type="match status" value="1"/>
</dbReference>
<evidence type="ECO:0000259" key="18">
    <source>
        <dbReference type="Pfam" id="PF08441"/>
    </source>
</evidence>
<dbReference type="PRINTS" id="PR01185">
    <property type="entry name" value="INTEGRINA"/>
</dbReference>
<feature type="domain" description="Integrin alpha third immunoglobulin-like" evidence="20">
    <location>
        <begin position="932"/>
        <end position="1139"/>
    </location>
</feature>
<feature type="domain" description="Integrin alpha second immunoglobulin-like" evidence="19">
    <location>
        <begin position="786"/>
        <end position="926"/>
    </location>
</feature>
<dbReference type="GO" id="GO:0098609">
    <property type="term" value="P:cell-cell adhesion"/>
    <property type="evidence" value="ECO:0007669"/>
    <property type="project" value="TreeGrafter"/>
</dbReference>
<dbReference type="InterPro" id="IPR032695">
    <property type="entry name" value="Integrin_dom_sf"/>
</dbReference>
<evidence type="ECO:0000256" key="7">
    <source>
        <dbReference type="ARBA" id="ARBA00022837"/>
    </source>
</evidence>
<dbReference type="GO" id="GO:0050840">
    <property type="term" value="F:extracellular matrix binding"/>
    <property type="evidence" value="ECO:0007669"/>
    <property type="project" value="Ensembl"/>
</dbReference>
<sequence length="1190" mass="130724">MAFSHEHPPPGWPHPLPGNPRNQIGPAPIALCSAYRSANGFQFDKKRLPVVETEKKRKKPAHSYLGGCGRRNMARALRPLHALWLLEWMQLLLGPGTAPPAWALNLDPVRLTFYTGPNGSHFGFSLDFYKDSRGSVSIVVGAPRTLGRSQEEMGGAFLCPWKAEGGQCTSLSFDLSESRARKEREELEGACQPSFSAPSLLCPPDDETRNTSSQIFQTFKAQQGLGASVVSWSDYVVACAPWQHWNALEKTDEAEKTPVGGCFVAQLENGRRAEYSPCRDNIMSHVYSKTYLGDKRYCEAGFSSAVTQAGELVLGAPGGYYFLGLLARAPIANIVSSYRPGTLLWSVPTQRFTFDSMKPEYFDGYRGYSVAVGEFDEDLSTTGRKSTLSGTGVGEDSQPGKGHLEAPHRNQPWGRNGGRKVGSSKDLILWALLSPEYVFGAPTWSWTLGAVEILDSNFQMLHRLHGEQMASYFGHSVAVTDVNGDRRHDLLVGAPLYMERRADRKLAEVGRVYLFLQPRSPQPLGPASLLLTGTRIYGRFGSAIAPLGDLNRDGYNDVAVAAPYGGPNGRGQVLVFLGQSEGLSSHPSQVLDSPFSTGSAFGFSLRGATDIDDNGYPDLLVGAYGANKVAVYRAQPVVMVTVQLLVNDSLNPAVKNCVLPQKKTSVSCFDIQMCVGVTGHNIPEKLRLNAELQLDRQKPRQGRRVLLLSSQQAGTTLHLDLGGRTSPNCRTIEAFLRDETDFRDKLSPIVLSLNVSLQPEKDGIAPALVLHGDTHVQEQTRIILDCGEDDLCVPQLHLTANVTGSPLLIGADNVLKLQMDATNEGEGAYEAELAVQLPPGAHYMQALSNIEGFERLICDQKKENETKVVLCELGNPMKRNAQIEITMLVSVENLEEAGETVSFQLQIRSKNSKNPNSETLRLHVPVRAEARVELRGNSLPASLVVAAEEDDRKNSSDSWGPKVEHTYELHNNGPGAVRGLRLSLHLPSQSQPSDLLYILDIQSQGGLQCSPQPSPNPLKLDWGLPTPSPSPVYHPRHQRERREAFLPGPMQPSRLQDPVLVNCDSAPCTVVQCELEEMARGQRAMVTVRAFVWLPSLRQKLLDQFVLQSRAWFNVSSLPYAVPTLSLPSGEALVQTQLLRVLEDRAVPIWWVLVGVLGGLLLLTLLVVAMWKVGFFKRNRPPLEEDEEDE</sequence>
<keyword evidence="22" id="KW-1185">Reference proteome</keyword>
<feature type="transmembrane region" description="Helical" evidence="16">
    <location>
        <begin position="1149"/>
        <end position="1171"/>
    </location>
</feature>
<reference evidence="21" key="2">
    <citation type="submission" date="2025-08" db="UniProtKB">
        <authorList>
            <consortium name="Ensembl"/>
        </authorList>
    </citation>
    <scope>IDENTIFICATION</scope>
</reference>
<evidence type="ECO:0000256" key="14">
    <source>
        <dbReference type="ARBA" id="ARBA00023180"/>
    </source>
</evidence>
<evidence type="ECO:0000313" key="22">
    <source>
        <dbReference type="Proteomes" id="UP000694387"/>
    </source>
</evidence>
<feature type="repeat" description="FG-GAP" evidence="15">
    <location>
        <begin position="459"/>
        <end position="524"/>
    </location>
</feature>
<dbReference type="FunFam" id="1.20.5.930:FF:000001">
    <property type="entry name" value="Integrin subunit alpha V"/>
    <property type="match status" value="1"/>
</dbReference>
<dbReference type="GO" id="GO:0001525">
    <property type="term" value="P:angiogenesis"/>
    <property type="evidence" value="ECO:0007669"/>
    <property type="project" value="TreeGrafter"/>
</dbReference>
<feature type="region of interest" description="Disordered" evidence="17">
    <location>
        <begin position="380"/>
        <end position="419"/>
    </location>
</feature>
<evidence type="ECO:0000313" key="21">
    <source>
        <dbReference type="Ensembl" id="ENSEASP00005014694.2"/>
    </source>
</evidence>
<evidence type="ECO:0000256" key="3">
    <source>
        <dbReference type="ARBA" id="ARBA00022692"/>
    </source>
</evidence>
<organism evidence="21 22">
    <name type="scientific">Equus asinus</name>
    <name type="common">Donkey</name>
    <name type="synonym">Equus africanus asinus</name>
    <dbReference type="NCBI Taxonomy" id="9793"/>
    <lineage>
        <taxon>Eukaryota</taxon>
        <taxon>Metazoa</taxon>
        <taxon>Chordata</taxon>
        <taxon>Craniata</taxon>
        <taxon>Vertebrata</taxon>
        <taxon>Euteleostomi</taxon>
        <taxon>Mammalia</taxon>
        <taxon>Eutheria</taxon>
        <taxon>Laurasiatheria</taxon>
        <taxon>Perissodactyla</taxon>
        <taxon>Equidae</taxon>
        <taxon>Equus</taxon>
    </lineage>
</organism>
<reference evidence="21 22" key="1">
    <citation type="journal article" date="2020" name="Nat. Commun.">
        <title>Donkey genomes provide new insights into domestication and selection for coat color.</title>
        <authorList>
            <person name="Wang"/>
            <person name="C."/>
            <person name="Li"/>
            <person name="H."/>
            <person name="Guo"/>
            <person name="Y."/>
            <person name="Huang"/>
            <person name="J."/>
            <person name="Sun"/>
            <person name="Y."/>
            <person name="Min"/>
            <person name="J."/>
            <person name="Wang"/>
            <person name="J."/>
            <person name="Fang"/>
            <person name="X."/>
            <person name="Zhao"/>
            <person name="Z."/>
            <person name="Wang"/>
            <person name="S."/>
            <person name="Zhang"/>
            <person name="Y."/>
            <person name="Liu"/>
            <person name="Q."/>
            <person name="Jiang"/>
            <person name="Q."/>
            <person name="Wang"/>
            <person name="X."/>
            <person name="Guo"/>
            <person name="Y."/>
            <person name="Yang"/>
            <person name="C."/>
            <person name="Wang"/>
            <person name="Y."/>
            <person name="Tian"/>
            <person name="F."/>
            <person name="Zhuang"/>
            <person name="G."/>
            <person name="Fan"/>
            <person name="Y."/>
            <person name="Gao"/>
            <person name="Q."/>
            <person name="Li"/>
            <person name="Y."/>
            <person name="Ju"/>
            <person name="Z."/>
            <person name="Li"/>
            <person name="J."/>
            <person name="Li"/>
            <person name="R."/>
            <person name="Hou"/>
            <person name="M."/>
            <person name="Yang"/>
            <person name="G."/>
            <person name="Liu"/>
            <person name="G."/>
            <person name="Liu"/>
            <person name="W."/>
            <person name="Guo"/>
            <person name="J."/>
            <person name="Pan"/>
            <person name="S."/>
            <person name="Fan"/>
            <person name="G."/>
            <person name="Zhang"/>
            <person name="W."/>
            <person name="Zhang"/>
            <person name="R."/>
            <person name="Yu"/>
            <person name="J."/>
            <person name="Zhang"/>
            <person name="X."/>
            <person name="Yin"/>
            <person name="Q."/>
            <person name="Ji"/>
            <person name="C."/>
            <person name="Jin"/>
            <person name="Y."/>
            <person name="Yue"/>
            <person name="G."/>
            <person name="Liu"/>
            <person name="M."/>
            <person name="Xu"/>
            <person name="J."/>
            <person name="Liu"/>
            <person name="S."/>
            <person name="Jordana"/>
            <person name="J."/>
            <person name="Noce"/>
            <person name="A."/>
            <person name="Amills"/>
            <person name="M."/>
            <person name="Wu"/>
            <person name="D.D."/>
            <person name="Li"/>
            <person name="S."/>
            <person name="Zhou"/>
            <person name="X. and Zhong"/>
            <person name="J."/>
        </authorList>
    </citation>
    <scope>NUCLEOTIDE SEQUENCE [LARGE SCALE GENOMIC DNA]</scope>
</reference>
<dbReference type="GO" id="GO:0042802">
    <property type="term" value="F:identical protein binding"/>
    <property type="evidence" value="ECO:0007669"/>
    <property type="project" value="Ensembl"/>
</dbReference>
<dbReference type="AlphaFoldDB" id="A0A8C4LWU0"/>
<dbReference type="FunFam" id="2.60.40.1510:FF:000001">
    <property type="entry name" value="Integrin alpha V"/>
    <property type="match status" value="1"/>
</dbReference>
<dbReference type="InterPro" id="IPR000413">
    <property type="entry name" value="Integrin_alpha"/>
</dbReference>
<keyword evidence="12" id="KW-1015">Disulfide bond</keyword>
<evidence type="ECO:0000256" key="10">
    <source>
        <dbReference type="ARBA" id="ARBA00023037"/>
    </source>
</evidence>
<reference evidence="21" key="3">
    <citation type="submission" date="2025-09" db="UniProtKB">
        <authorList>
            <consortium name="Ensembl"/>
        </authorList>
    </citation>
    <scope>IDENTIFICATION</scope>
</reference>
<keyword evidence="10 16" id="KW-0401">Integrin</keyword>
<dbReference type="Gene3D" id="2.60.40.1510">
    <property type="entry name" value="ntegrin, alpha v. Chain A, domain 3"/>
    <property type="match status" value="1"/>
</dbReference>
<evidence type="ECO:0000256" key="6">
    <source>
        <dbReference type="ARBA" id="ARBA00022737"/>
    </source>
</evidence>
<dbReference type="GO" id="GO:0009897">
    <property type="term" value="C:external side of plasma membrane"/>
    <property type="evidence" value="ECO:0007669"/>
    <property type="project" value="Ensembl"/>
</dbReference>
<evidence type="ECO:0000259" key="20">
    <source>
        <dbReference type="Pfam" id="PF20806"/>
    </source>
</evidence>
<feature type="compositionally biased region" description="Polar residues" evidence="17">
    <location>
        <begin position="380"/>
        <end position="390"/>
    </location>
</feature>
<dbReference type="Pfam" id="PF01839">
    <property type="entry name" value="FG-GAP"/>
    <property type="match status" value="2"/>
</dbReference>
<dbReference type="InterPro" id="IPR013519">
    <property type="entry name" value="Int_alpha_beta-p"/>
</dbReference>
<accession>A0A8C4LWU0</accession>
<evidence type="ECO:0000256" key="5">
    <source>
        <dbReference type="ARBA" id="ARBA00022729"/>
    </source>
</evidence>
<evidence type="ECO:0000256" key="12">
    <source>
        <dbReference type="ARBA" id="ARBA00023157"/>
    </source>
</evidence>
<dbReference type="InterPro" id="IPR018184">
    <property type="entry name" value="Integrin_alpha_C_CS"/>
</dbReference>
<dbReference type="GO" id="GO:0005925">
    <property type="term" value="C:focal adhesion"/>
    <property type="evidence" value="ECO:0007669"/>
    <property type="project" value="Ensembl"/>
</dbReference>
<dbReference type="SUPFAM" id="SSF69179">
    <property type="entry name" value="Integrin domains"/>
    <property type="match status" value="3"/>
</dbReference>
<keyword evidence="6" id="KW-0677">Repeat</keyword>
<dbReference type="InterPro" id="IPR013649">
    <property type="entry name" value="Integrin_alpha_Ig-like_1"/>
</dbReference>
<feature type="repeat" description="FG-GAP" evidence="15">
    <location>
        <begin position="588"/>
        <end position="649"/>
    </location>
</feature>
<dbReference type="SMART" id="SM00191">
    <property type="entry name" value="Int_alpha"/>
    <property type="match status" value="4"/>
</dbReference>
<keyword evidence="7" id="KW-0106">Calcium</keyword>
<dbReference type="GO" id="GO:0070442">
    <property type="term" value="C:integrin alphaIIb-beta3 complex"/>
    <property type="evidence" value="ECO:0007669"/>
    <property type="project" value="Ensembl"/>
</dbReference>
<gene>
    <name evidence="21" type="primary">ITGA2B</name>
</gene>
<dbReference type="Pfam" id="PF20805">
    <property type="entry name" value="Integrin_A_Ig_2"/>
    <property type="match status" value="1"/>
</dbReference>
<dbReference type="GO" id="GO:0046872">
    <property type="term" value="F:metal ion binding"/>
    <property type="evidence" value="ECO:0007669"/>
    <property type="project" value="UniProtKB-KW"/>
</dbReference>
<dbReference type="InterPro" id="IPR048286">
    <property type="entry name" value="Integrin_alpha_Ig-like_3"/>
</dbReference>
<dbReference type="SUPFAM" id="SSF69318">
    <property type="entry name" value="Integrin alpha N-terminal domain"/>
    <property type="match status" value="2"/>
</dbReference>
<dbReference type="Gene3D" id="2.60.40.1460">
    <property type="entry name" value="Integrin domains. Chain A, domain 2"/>
    <property type="match status" value="1"/>
</dbReference>
<dbReference type="FunFam" id="2.60.40.1460:FF:000001">
    <property type="entry name" value="Integrin, alpha V"/>
    <property type="match status" value="1"/>
</dbReference>
<dbReference type="GeneTree" id="ENSGT00940000160724"/>
<dbReference type="PROSITE" id="PS51470">
    <property type="entry name" value="FG_GAP"/>
    <property type="match status" value="4"/>
</dbReference>
<keyword evidence="14" id="KW-0325">Glycoprotein</keyword>
<protein>
    <submittedName>
        <fullName evidence="21">Integrin subunit alpha 2b</fullName>
    </submittedName>
</protein>
<keyword evidence="11 16" id="KW-0472">Membrane</keyword>
<dbReference type="GO" id="GO:0070062">
    <property type="term" value="C:extracellular exosome"/>
    <property type="evidence" value="ECO:0007669"/>
    <property type="project" value="Ensembl"/>
</dbReference>
<evidence type="ECO:0000256" key="4">
    <source>
        <dbReference type="ARBA" id="ARBA00022723"/>
    </source>
</evidence>
<dbReference type="Gene3D" id="2.60.40.1530">
    <property type="entry name" value="ntegrin, alpha v. Chain A, domain 4"/>
    <property type="match status" value="1"/>
</dbReference>
<dbReference type="PROSITE" id="PS00242">
    <property type="entry name" value="INTEGRIN_ALPHA"/>
    <property type="match status" value="1"/>
</dbReference>
<keyword evidence="13 16" id="KW-0675">Receptor</keyword>
<dbReference type="PANTHER" id="PTHR23220">
    <property type="entry name" value="INTEGRIN ALPHA"/>
    <property type="match status" value="1"/>
</dbReference>
<keyword evidence="8 16" id="KW-0130">Cell adhesion</keyword>
<comment type="similarity">
    <text evidence="2 16">Belongs to the integrin alpha chain family.</text>
</comment>
<comment type="subcellular location">
    <subcellularLocation>
        <location evidence="1 16">Membrane</location>
        <topology evidence="1 16">Single-pass type I membrane protein</topology>
    </subcellularLocation>
</comment>
<dbReference type="InterPro" id="IPR028994">
    <property type="entry name" value="Integrin_alpha_N"/>
</dbReference>
<dbReference type="PANTHER" id="PTHR23220:SF73">
    <property type="entry name" value="INTEGRIN ALPHA-IIB"/>
    <property type="match status" value="1"/>
</dbReference>
<dbReference type="GO" id="GO:0007229">
    <property type="term" value="P:integrin-mediated signaling pathway"/>
    <property type="evidence" value="ECO:0007669"/>
    <property type="project" value="UniProtKB-KW"/>
</dbReference>
<evidence type="ECO:0000256" key="9">
    <source>
        <dbReference type="ARBA" id="ARBA00022989"/>
    </source>
</evidence>
<feature type="region of interest" description="Disordered" evidence="17">
    <location>
        <begin position="1"/>
        <end position="20"/>
    </location>
</feature>
<evidence type="ECO:0000256" key="17">
    <source>
        <dbReference type="SAM" id="MobiDB-lite"/>
    </source>
</evidence>
<dbReference type="Ensembl" id="ENSEAST00005015984.2">
    <property type="protein sequence ID" value="ENSEASP00005014694.2"/>
    <property type="gene ID" value="ENSEASG00005010250.2"/>
</dbReference>
<evidence type="ECO:0000256" key="11">
    <source>
        <dbReference type="ARBA" id="ARBA00023136"/>
    </source>
</evidence>
<dbReference type="Gene3D" id="1.20.5.930">
    <property type="entry name" value="Bicelle-embedded integrin alpha(iib) transmembrane segment"/>
    <property type="match status" value="1"/>
</dbReference>
<keyword evidence="5" id="KW-0732">Signal</keyword>
<feature type="repeat" description="FG-GAP" evidence="15">
    <location>
        <begin position="109"/>
        <end position="168"/>
    </location>
</feature>
<evidence type="ECO:0000256" key="1">
    <source>
        <dbReference type="ARBA" id="ARBA00004479"/>
    </source>
</evidence>
<dbReference type="GO" id="GO:0033627">
    <property type="term" value="P:cell adhesion mediated by integrin"/>
    <property type="evidence" value="ECO:0007669"/>
    <property type="project" value="TreeGrafter"/>
</dbReference>
<dbReference type="Gene3D" id="2.130.10.130">
    <property type="entry name" value="Integrin alpha, N-terminal"/>
    <property type="match status" value="2"/>
</dbReference>
<name>A0A8C4LWU0_EQUAS</name>
<dbReference type="Pfam" id="PF08441">
    <property type="entry name" value="Integrin_A_Ig_1"/>
    <property type="match status" value="1"/>
</dbReference>
<dbReference type="InterPro" id="IPR013517">
    <property type="entry name" value="FG-GAP"/>
</dbReference>
<evidence type="ECO:0000256" key="2">
    <source>
        <dbReference type="ARBA" id="ARBA00008054"/>
    </source>
</evidence>
<evidence type="ECO:0000259" key="19">
    <source>
        <dbReference type="Pfam" id="PF20805"/>
    </source>
</evidence>